<dbReference type="Proteomes" id="UP000271162">
    <property type="component" value="Unassembled WGS sequence"/>
</dbReference>
<protein>
    <submittedName>
        <fullName evidence="5">Secreted protein</fullName>
    </submittedName>
</protein>
<evidence type="ECO:0000256" key="1">
    <source>
        <dbReference type="SAM" id="MobiDB-lite"/>
    </source>
</evidence>
<accession>A0A0N4XWN6</accession>
<feature type="chain" id="PRO_5043124875" evidence="2">
    <location>
        <begin position="17"/>
        <end position="166"/>
    </location>
</feature>
<evidence type="ECO:0000313" key="5">
    <source>
        <dbReference type="WBParaSite" id="NBR_0000732301-mRNA-1"/>
    </source>
</evidence>
<keyword evidence="2" id="KW-0732">Signal</keyword>
<sequence length="166" mass="18528">MNYVVLVIAIIYGVLQHKFPAPSAAFVADGSSDPTQMTSRSEEAPPSAVANSVSKTNGNSDIVISSQLDGGLQQFPMPNWMLPRYSYQAPYYNQLPYAGSYGYDVSNGYRFNPLLYGNQFMQYQRPNSFFLRTPFSASVSESDIQFSYLMTHPHAAMAYQGLAYRL</sequence>
<dbReference type="WBParaSite" id="NBR_0000732301-mRNA-1">
    <property type="protein sequence ID" value="NBR_0000732301-mRNA-1"/>
    <property type="gene ID" value="NBR_0000732301"/>
</dbReference>
<evidence type="ECO:0000256" key="2">
    <source>
        <dbReference type="SAM" id="SignalP"/>
    </source>
</evidence>
<feature type="region of interest" description="Disordered" evidence="1">
    <location>
        <begin position="30"/>
        <end position="55"/>
    </location>
</feature>
<keyword evidence="4" id="KW-1185">Reference proteome</keyword>
<reference evidence="3 4" key="2">
    <citation type="submission" date="2018-11" db="EMBL/GenBank/DDBJ databases">
        <authorList>
            <consortium name="Pathogen Informatics"/>
        </authorList>
    </citation>
    <scope>NUCLEOTIDE SEQUENCE [LARGE SCALE GENOMIC DNA]</scope>
</reference>
<feature type="signal peptide" evidence="2">
    <location>
        <begin position="1"/>
        <end position="16"/>
    </location>
</feature>
<organism evidence="5">
    <name type="scientific">Nippostrongylus brasiliensis</name>
    <name type="common">Rat hookworm</name>
    <dbReference type="NCBI Taxonomy" id="27835"/>
    <lineage>
        <taxon>Eukaryota</taxon>
        <taxon>Metazoa</taxon>
        <taxon>Ecdysozoa</taxon>
        <taxon>Nematoda</taxon>
        <taxon>Chromadorea</taxon>
        <taxon>Rhabditida</taxon>
        <taxon>Rhabditina</taxon>
        <taxon>Rhabditomorpha</taxon>
        <taxon>Strongyloidea</taxon>
        <taxon>Heligmosomidae</taxon>
        <taxon>Nippostrongylus</taxon>
    </lineage>
</organism>
<dbReference type="EMBL" id="UYSL01019879">
    <property type="protein sequence ID" value="VDL70913.1"/>
    <property type="molecule type" value="Genomic_DNA"/>
</dbReference>
<proteinExistence type="predicted"/>
<dbReference type="OMA" id="RINPYLW"/>
<evidence type="ECO:0000313" key="3">
    <source>
        <dbReference type="EMBL" id="VDL70913.1"/>
    </source>
</evidence>
<dbReference type="AlphaFoldDB" id="A0A0N4XWN6"/>
<name>A0A0N4XWN6_NIPBR</name>
<evidence type="ECO:0000313" key="4">
    <source>
        <dbReference type="Proteomes" id="UP000271162"/>
    </source>
</evidence>
<gene>
    <name evidence="3" type="ORF">NBR_LOCUS7324</name>
</gene>
<reference evidence="5" key="1">
    <citation type="submission" date="2017-02" db="UniProtKB">
        <authorList>
            <consortium name="WormBaseParasite"/>
        </authorList>
    </citation>
    <scope>IDENTIFICATION</scope>
</reference>